<evidence type="ECO:0000313" key="10">
    <source>
        <dbReference type="Proteomes" id="UP001175271"/>
    </source>
</evidence>
<comment type="caution">
    <text evidence="9">The sequence shown here is derived from an EMBL/GenBank/DDBJ whole genome shotgun (WGS) entry which is preliminary data.</text>
</comment>
<keyword evidence="4 5" id="KW-0539">Nucleus</keyword>
<evidence type="ECO:0000256" key="1">
    <source>
        <dbReference type="ARBA" id="ARBA00004123"/>
    </source>
</evidence>
<feature type="region of interest" description="Disordered" evidence="7">
    <location>
        <begin position="1"/>
        <end position="74"/>
    </location>
</feature>
<feature type="compositionally biased region" description="Basic and acidic residues" evidence="7">
    <location>
        <begin position="59"/>
        <end position="74"/>
    </location>
</feature>
<dbReference type="PANTHER" id="PTHR24327:SF41">
    <property type="entry name" value="BRAIN-SPECIFIC HOMEOBOX PROTEIN"/>
    <property type="match status" value="1"/>
</dbReference>
<evidence type="ECO:0000259" key="8">
    <source>
        <dbReference type="PROSITE" id="PS50071"/>
    </source>
</evidence>
<feature type="compositionally biased region" description="Polar residues" evidence="7">
    <location>
        <begin position="1"/>
        <end position="13"/>
    </location>
</feature>
<keyword evidence="3 5" id="KW-0371">Homeobox</keyword>
<dbReference type="PANTHER" id="PTHR24327">
    <property type="entry name" value="HOMEOBOX PROTEIN"/>
    <property type="match status" value="1"/>
</dbReference>
<dbReference type="PROSITE" id="PS00027">
    <property type="entry name" value="HOMEOBOX_1"/>
    <property type="match status" value="1"/>
</dbReference>
<organism evidence="9 10">
    <name type="scientific">Steinernema hermaphroditum</name>
    <dbReference type="NCBI Taxonomy" id="289476"/>
    <lineage>
        <taxon>Eukaryota</taxon>
        <taxon>Metazoa</taxon>
        <taxon>Ecdysozoa</taxon>
        <taxon>Nematoda</taxon>
        <taxon>Chromadorea</taxon>
        <taxon>Rhabditida</taxon>
        <taxon>Tylenchina</taxon>
        <taxon>Panagrolaimomorpha</taxon>
        <taxon>Strongyloidoidea</taxon>
        <taxon>Steinernematidae</taxon>
        <taxon>Steinernema</taxon>
    </lineage>
</organism>
<dbReference type="PROSITE" id="PS50071">
    <property type="entry name" value="HOMEOBOX_2"/>
    <property type="match status" value="2"/>
</dbReference>
<dbReference type="Gene3D" id="1.10.10.60">
    <property type="entry name" value="Homeodomain-like"/>
    <property type="match status" value="2"/>
</dbReference>
<feature type="compositionally biased region" description="Basic and acidic residues" evidence="7">
    <location>
        <begin position="17"/>
        <end position="30"/>
    </location>
</feature>
<dbReference type="CDD" id="cd00086">
    <property type="entry name" value="homeodomain"/>
    <property type="match status" value="2"/>
</dbReference>
<dbReference type="Pfam" id="PF00046">
    <property type="entry name" value="Homeodomain"/>
    <property type="match status" value="2"/>
</dbReference>
<name>A0AA39M1K2_9BILA</name>
<feature type="compositionally biased region" description="Polar residues" evidence="7">
    <location>
        <begin position="46"/>
        <end position="56"/>
    </location>
</feature>
<dbReference type="SMART" id="SM00389">
    <property type="entry name" value="HOX"/>
    <property type="match status" value="2"/>
</dbReference>
<feature type="DNA-binding region" description="Homeobox" evidence="5">
    <location>
        <begin position="215"/>
        <end position="268"/>
    </location>
</feature>
<proteinExistence type="predicted"/>
<protein>
    <recommendedName>
        <fullName evidence="8">Homeobox domain-containing protein</fullName>
    </recommendedName>
</protein>
<evidence type="ECO:0000256" key="4">
    <source>
        <dbReference type="ARBA" id="ARBA00023242"/>
    </source>
</evidence>
<sequence length="273" mass="30892">MSTEIAMATSLSLTPEPENRPSCEPSDREMSPPMPTFCLPEKEATPASSTQGSTTEPQEECRSEKRGVKRRYTDSQRAVLEECFAKKQKLSKEEREEVATKLGLTSVQVAKWFQNKKAVRRSAKGLAKTSDTESEESPELKELQNLTPEQLDAEIVLSEKKIKETEALLEAHRLWLGILERCVTEEVPDGKAGADPVAPEWPMVASLWAQPSKKRFSKEQQKTLQAIFDVTDRPDAAQRKKLVEKTGLLPEQVSKWFQNRRHENLKAEKSKKD</sequence>
<keyword evidence="10" id="KW-1185">Reference proteome</keyword>
<evidence type="ECO:0000313" key="9">
    <source>
        <dbReference type="EMBL" id="KAK0418246.1"/>
    </source>
</evidence>
<keyword evidence="2 5" id="KW-0238">DNA-binding</keyword>
<dbReference type="GO" id="GO:0000978">
    <property type="term" value="F:RNA polymerase II cis-regulatory region sequence-specific DNA binding"/>
    <property type="evidence" value="ECO:0007669"/>
    <property type="project" value="TreeGrafter"/>
</dbReference>
<dbReference type="InterPro" id="IPR050460">
    <property type="entry name" value="Distal-less_Homeobox_TF"/>
</dbReference>
<accession>A0AA39M1K2</accession>
<dbReference type="SUPFAM" id="SSF46689">
    <property type="entry name" value="Homeodomain-like"/>
    <property type="match status" value="2"/>
</dbReference>
<reference evidence="9" key="1">
    <citation type="submission" date="2023-06" db="EMBL/GenBank/DDBJ databases">
        <title>Genomic analysis of the entomopathogenic nematode Steinernema hermaphroditum.</title>
        <authorList>
            <person name="Schwarz E.M."/>
            <person name="Heppert J.K."/>
            <person name="Baniya A."/>
            <person name="Schwartz H.T."/>
            <person name="Tan C.-H."/>
            <person name="Antoshechkin I."/>
            <person name="Sternberg P.W."/>
            <person name="Goodrich-Blair H."/>
            <person name="Dillman A.R."/>
        </authorList>
    </citation>
    <scope>NUCLEOTIDE SEQUENCE</scope>
    <source>
        <strain evidence="9">PS9179</strain>
        <tissue evidence="9">Whole animal</tissue>
    </source>
</reference>
<evidence type="ECO:0000256" key="6">
    <source>
        <dbReference type="RuleBase" id="RU000682"/>
    </source>
</evidence>
<dbReference type="GO" id="GO:0000981">
    <property type="term" value="F:DNA-binding transcription factor activity, RNA polymerase II-specific"/>
    <property type="evidence" value="ECO:0007669"/>
    <property type="project" value="InterPro"/>
</dbReference>
<evidence type="ECO:0000256" key="5">
    <source>
        <dbReference type="PROSITE-ProRule" id="PRU00108"/>
    </source>
</evidence>
<dbReference type="InterPro" id="IPR017970">
    <property type="entry name" value="Homeobox_CS"/>
</dbReference>
<gene>
    <name evidence="9" type="ORF">QR680_013456</name>
</gene>
<dbReference type="InterPro" id="IPR009057">
    <property type="entry name" value="Homeodomain-like_sf"/>
</dbReference>
<evidence type="ECO:0000256" key="2">
    <source>
        <dbReference type="ARBA" id="ARBA00023125"/>
    </source>
</evidence>
<comment type="subcellular location">
    <subcellularLocation>
        <location evidence="1 5 6">Nucleus</location>
    </subcellularLocation>
</comment>
<dbReference type="EMBL" id="JAUCMV010000002">
    <property type="protein sequence ID" value="KAK0418246.1"/>
    <property type="molecule type" value="Genomic_DNA"/>
</dbReference>
<dbReference type="AlphaFoldDB" id="A0AA39M1K2"/>
<feature type="DNA-binding region" description="Homeobox" evidence="5">
    <location>
        <begin position="65"/>
        <end position="124"/>
    </location>
</feature>
<evidence type="ECO:0000256" key="3">
    <source>
        <dbReference type="ARBA" id="ARBA00023155"/>
    </source>
</evidence>
<dbReference type="InterPro" id="IPR001356">
    <property type="entry name" value="HD"/>
</dbReference>
<feature type="domain" description="Homeobox" evidence="8">
    <location>
        <begin position="213"/>
        <end position="267"/>
    </location>
</feature>
<dbReference type="Proteomes" id="UP001175271">
    <property type="component" value="Unassembled WGS sequence"/>
</dbReference>
<evidence type="ECO:0000256" key="7">
    <source>
        <dbReference type="SAM" id="MobiDB-lite"/>
    </source>
</evidence>
<dbReference type="GO" id="GO:0005634">
    <property type="term" value="C:nucleus"/>
    <property type="evidence" value="ECO:0007669"/>
    <property type="project" value="UniProtKB-SubCell"/>
</dbReference>
<feature type="region of interest" description="Disordered" evidence="7">
    <location>
        <begin position="119"/>
        <end position="145"/>
    </location>
</feature>
<feature type="domain" description="Homeobox" evidence="8">
    <location>
        <begin position="63"/>
        <end position="123"/>
    </location>
</feature>